<comment type="caution">
    <text evidence="1">The sequence shown here is derived from an EMBL/GenBank/DDBJ whole genome shotgun (WGS) entry which is preliminary data.</text>
</comment>
<dbReference type="PANTHER" id="PTHR34853">
    <property type="match status" value="1"/>
</dbReference>
<organism evidence="1 2">
    <name type="scientific">Nocardia bhagyanarayanae</name>
    <dbReference type="NCBI Taxonomy" id="1215925"/>
    <lineage>
        <taxon>Bacteria</taxon>
        <taxon>Bacillati</taxon>
        <taxon>Actinomycetota</taxon>
        <taxon>Actinomycetes</taxon>
        <taxon>Mycobacteriales</taxon>
        <taxon>Nocardiaceae</taxon>
        <taxon>Nocardia</taxon>
    </lineage>
</organism>
<dbReference type="PANTHER" id="PTHR34853:SF1">
    <property type="entry name" value="LIPASE 5"/>
    <property type="match status" value="1"/>
</dbReference>
<dbReference type="Gene3D" id="3.40.50.1820">
    <property type="entry name" value="alpha/beta hydrolase"/>
    <property type="match status" value="1"/>
</dbReference>
<dbReference type="Gene3D" id="1.10.260.130">
    <property type="match status" value="1"/>
</dbReference>
<protein>
    <submittedName>
        <fullName evidence="1">Triacylglycerol lipase</fullName>
    </submittedName>
</protein>
<reference evidence="1 2" key="1">
    <citation type="submission" date="2019-06" db="EMBL/GenBank/DDBJ databases">
        <title>Sequencing the genomes of 1000 actinobacteria strains.</title>
        <authorList>
            <person name="Klenk H.-P."/>
        </authorList>
    </citation>
    <scope>NUCLEOTIDE SEQUENCE [LARGE SCALE GENOMIC DNA]</scope>
    <source>
        <strain evidence="1 2">DSM 103495</strain>
    </source>
</reference>
<dbReference type="EMBL" id="VFPG01000001">
    <property type="protein sequence ID" value="TQM28906.1"/>
    <property type="molecule type" value="Genomic_DNA"/>
</dbReference>
<keyword evidence="2" id="KW-1185">Reference proteome</keyword>
<proteinExistence type="predicted"/>
<dbReference type="PIRSF" id="PIRSF029171">
    <property type="entry name" value="Esterase_LipA"/>
    <property type="match status" value="1"/>
</dbReference>
<dbReference type="InterPro" id="IPR029058">
    <property type="entry name" value="AB_hydrolase_fold"/>
</dbReference>
<dbReference type="Proteomes" id="UP000316331">
    <property type="component" value="Unassembled WGS sequence"/>
</dbReference>
<dbReference type="GO" id="GO:0004806">
    <property type="term" value="F:triacylglycerol lipase activity"/>
    <property type="evidence" value="ECO:0007669"/>
    <property type="project" value="InterPro"/>
</dbReference>
<accession>A0A543F503</accession>
<gene>
    <name evidence="1" type="ORF">FB390_0485</name>
</gene>
<evidence type="ECO:0000313" key="2">
    <source>
        <dbReference type="Proteomes" id="UP000316331"/>
    </source>
</evidence>
<dbReference type="AlphaFoldDB" id="A0A543F503"/>
<evidence type="ECO:0000313" key="1">
    <source>
        <dbReference type="EMBL" id="TQM28906.1"/>
    </source>
</evidence>
<dbReference type="GO" id="GO:0016042">
    <property type="term" value="P:lipid catabolic process"/>
    <property type="evidence" value="ECO:0007669"/>
    <property type="project" value="InterPro"/>
</dbReference>
<name>A0A543F503_9NOCA</name>
<dbReference type="Pfam" id="PF03583">
    <property type="entry name" value="LIP"/>
    <property type="match status" value="1"/>
</dbReference>
<dbReference type="SUPFAM" id="SSF53474">
    <property type="entry name" value="alpha/beta-Hydrolases"/>
    <property type="match status" value="1"/>
</dbReference>
<dbReference type="InterPro" id="IPR005152">
    <property type="entry name" value="Lipase_secreted"/>
</dbReference>
<sequence length="482" mass="50709">MRTITGPRWTRRFRTVLRNAGAVSMRTGAVLTIAAVVTGVGAQAGAEPGAPAAPPIEAARALPLPPELDPGFYNRPPEVLAATAPGEVIAARQVNVANFGLIPLNVDAWQVSYRSNDSRDQPISAVATLIKPRGVAPEPRKLLSVQIAEDSTAGYCTPSYALQHLSVAPLVGQIVAPGEFIFAQAALQQGWAVVIPDHQGPNSAYAAGPLGGRITLDGIRAATAFEPLGVGPDAPVGMYGYSGGSMPTGHAAELHKTYAPELNIVASAQGGVGADLGATLNMANNQATSGLVFAAVMGLAREYPDFAAFLDRTIDPLGRALMTLKAPLCVQYQSALFPFLNMKGLLRTQGDPLHDPVVQAMLEDTRLGKTVPDMPMFIWHSAWDEILPLGSTDQLVNTYCQDPDARVQYTRDHASEHVIAEVTGGPAALLWLRDRLNGVPAPSGCATTDMPTMLATPGELPFLASVFGETVASFFGKPIGAR</sequence>